<dbReference type="EMBL" id="AUPL01008282">
    <property type="protein sequence ID" value="ESL04858.1"/>
    <property type="molecule type" value="Genomic_DNA"/>
</dbReference>
<protein>
    <submittedName>
        <fullName evidence="2">Uncharacterized protein</fullName>
    </submittedName>
</protein>
<evidence type="ECO:0000256" key="1">
    <source>
        <dbReference type="SAM" id="MobiDB-lite"/>
    </source>
</evidence>
<name>A0A061IRJ5_TRYRA</name>
<gene>
    <name evidence="2" type="ORF">TRSC58_07605</name>
</gene>
<accession>A0A061IRJ5</accession>
<comment type="caution">
    <text evidence="2">The sequence shown here is derived from an EMBL/GenBank/DDBJ whole genome shotgun (WGS) entry which is preliminary data.</text>
</comment>
<reference evidence="2 3" key="1">
    <citation type="submission" date="2013-07" db="EMBL/GenBank/DDBJ databases">
        <authorList>
            <person name="Stoco P.H."/>
            <person name="Wagner G."/>
            <person name="Gerber A."/>
            <person name="Zaha A."/>
            <person name="Thompson C."/>
            <person name="Bartholomeu D.C."/>
            <person name="Luckemeyer D.D."/>
            <person name="Bahia D."/>
            <person name="Loreto E."/>
            <person name="Prestes E.B."/>
            <person name="Lima F.M."/>
            <person name="Rodrigues-Luiz G."/>
            <person name="Vallejo G.A."/>
            <person name="Filho J.F."/>
            <person name="Monteiro K.M."/>
            <person name="Tyler K.M."/>
            <person name="de Almeida L.G."/>
            <person name="Ortiz M.F."/>
            <person name="Siervo M.A."/>
            <person name="de Moraes M.H."/>
            <person name="Cunha O.L."/>
            <person name="Mendonca-Neto R."/>
            <person name="Silva R."/>
            <person name="Teixeira S.M."/>
            <person name="Murta S.M."/>
            <person name="Sincero T.C."/>
            <person name="Mendes T.A."/>
            <person name="Urmenyi T.P."/>
            <person name="Silva V.G."/>
            <person name="da Rocha W.D."/>
            <person name="Andersson B."/>
            <person name="Romanha A.J."/>
            <person name="Steindel M."/>
            <person name="de Vasconcelos A.T."/>
            <person name="Grisard E.C."/>
        </authorList>
    </citation>
    <scope>NUCLEOTIDE SEQUENCE [LARGE SCALE GENOMIC DNA]</scope>
    <source>
        <strain evidence="2 3">SC58</strain>
    </source>
</reference>
<dbReference type="AlphaFoldDB" id="A0A061IRJ5"/>
<dbReference type="Proteomes" id="UP000031737">
    <property type="component" value="Unassembled WGS sequence"/>
</dbReference>
<proteinExistence type="predicted"/>
<dbReference type="VEuPathDB" id="TriTrypDB:TRSC58_07605"/>
<keyword evidence="3" id="KW-1185">Reference proteome</keyword>
<organism evidence="2 3">
    <name type="scientific">Trypanosoma rangeli SC58</name>
    <dbReference type="NCBI Taxonomy" id="429131"/>
    <lineage>
        <taxon>Eukaryota</taxon>
        <taxon>Discoba</taxon>
        <taxon>Euglenozoa</taxon>
        <taxon>Kinetoplastea</taxon>
        <taxon>Metakinetoplastina</taxon>
        <taxon>Trypanosomatida</taxon>
        <taxon>Trypanosomatidae</taxon>
        <taxon>Trypanosoma</taxon>
        <taxon>Herpetosoma</taxon>
    </lineage>
</organism>
<evidence type="ECO:0000313" key="2">
    <source>
        <dbReference type="EMBL" id="ESL04858.1"/>
    </source>
</evidence>
<feature type="region of interest" description="Disordered" evidence="1">
    <location>
        <begin position="52"/>
        <end position="72"/>
    </location>
</feature>
<sequence>MLWASAQRTPFSSWTTRLPFRPLALSKFVTHTHTHTMFCSLFPPHTLLPPLGGHHPPVVSPTTNQKGSQHKECDKICKFKEKQ</sequence>
<evidence type="ECO:0000313" key="3">
    <source>
        <dbReference type="Proteomes" id="UP000031737"/>
    </source>
</evidence>